<dbReference type="Pfam" id="PF13419">
    <property type="entry name" value="HAD_2"/>
    <property type="match status" value="1"/>
</dbReference>
<evidence type="ECO:0000313" key="2">
    <source>
        <dbReference type="Proteomes" id="UP001500791"/>
    </source>
</evidence>
<accession>A0ABN0Y6K6</accession>
<organism evidence="1 2">
    <name type="scientific">Brevundimonas terrae</name>
    <dbReference type="NCBI Taxonomy" id="363631"/>
    <lineage>
        <taxon>Bacteria</taxon>
        <taxon>Pseudomonadati</taxon>
        <taxon>Pseudomonadota</taxon>
        <taxon>Alphaproteobacteria</taxon>
        <taxon>Caulobacterales</taxon>
        <taxon>Caulobacteraceae</taxon>
        <taxon>Brevundimonas</taxon>
    </lineage>
</organism>
<dbReference type="SFLD" id="SFLDG01129">
    <property type="entry name" value="C1.5:_HAD__Beta-PGM__Phosphata"/>
    <property type="match status" value="1"/>
</dbReference>
<proteinExistence type="predicted"/>
<dbReference type="Gene3D" id="1.10.150.240">
    <property type="entry name" value="Putative phosphatase, domain 2"/>
    <property type="match status" value="1"/>
</dbReference>
<dbReference type="InterPro" id="IPR041492">
    <property type="entry name" value="HAD_2"/>
</dbReference>
<dbReference type="InterPro" id="IPR023198">
    <property type="entry name" value="PGP-like_dom2"/>
</dbReference>
<dbReference type="InterPro" id="IPR006439">
    <property type="entry name" value="HAD-SF_hydro_IA"/>
</dbReference>
<dbReference type="Gene3D" id="3.40.50.1000">
    <property type="entry name" value="HAD superfamily/HAD-like"/>
    <property type="match status" value="1"/>
</dbReference>
<dbReference type="GO" id="GO:0016787">
    <property type="term" value="F:hydrolase activity"/>
    <property type="evidence" value="ECO:0007669"/>
    <property type="project" value="UniProtKB-KW"/>
</dbReference>
<reference evidence="1 2" key="1">
    <citation type="journal article" date="2019" name="Int. J. Syst. Evol. Microbiol.">
        <title>The Global Catalogue of Microorganisms (GCM) 10K type strain sequencing project: providing services to taxonomists for standard genome sequencing and annotation.</title>
        <authorList>
            <consortium name="The Broad Institute Genomics Platform"/>
            <consortium name="The Broad Institute Genome Sequencing Center for Infectious Disease"/>
            <person name="Wu L."/>
            <person name="Ma J."/>
        </authorList>
    </citation>
    <scope>NUCLEOTIDE SEQUENCE [LARGE SCALE GENOMIC DNA]</scope>
    <source>
        <strain evidence="1 2">JCM 13476</strain>
    </source>
</reference>
<keyword evidence="2" id="KW-1185">Reference proteome</keyword>
<dbReference type="PANTHER" id="PTHR43434:SF13">
    <property type="entry name" value="PHOSPHOGLYCOLATE PHOSPHATASE"/>
    <property type="match status" value="1"/>
</dbReference>
<evidence type="ECO:0000313" key="1">
    <source>
        <dbReference type="EMBL" id="GAA0384975.1"/>
    </source>
</evidence>
<sequence length="211" mass="23428">MTTPKLVIFDFDGTLADTYGWFLSILDDAIARFRLYKPGPDEVEAMRGLSARQVMTRMKVRPWKLPAIVRHTRREKLKAAATTQLFDGIPELLRDLRAAGIKVVIVSSDTTESVRQVLEREGIEVDMLNCGASIHGKTSKFKKVLKAMGVDAADAVSVGDEIRDIDAAKPINMRAGAVSWGYTLPEALAKHNPAYLFKDVADMRRILLGQE</sequence>
<gene>
    <name evidence="1" type="ORF">GCM10009093_09850</name>
</gene>
<dbReference type="Proteomes" id="UP001500791">
    <property type="component" value="Unassembled WGS sequence"/>
</dbReference>
<dbReference type="EMBL" id="BAAAEJ010000003">
    <property type="protein sequence ID" value="GAA0384975.1"/>
    <property type="molecule type" value="Genomic_DNA"/>
</dbReference>
<dbReference type="SFLD" id="SFLDS00003">
    <property type="entry name" value="Haloacid_Dehalogenase"/>
    <property type="match status" value="1"/>
</dbReference>
<dbReference type="RefSeq" id="WP_167174358.1">
    <property type="nucleotide sequence ID" value="NZ_BAAAEJ010000003.1"/>
</dbReference>
<keyword evidence="1" id="KW-0378">Hydrolase</keyword>
<dbReference type="NCBIfam" id="TIGR01549">
    <property type="entry name" value="HAD-SF-IA-v1"/>
    <property type="match status" value="1"/>
</dbReference>
<dbReference type="InterPro" id="IPR036412">
    <property type="entry name" value="HAD-like_sf"/>
</dbReference>
<dbReference type="InterPro" id="IPR050155">
    <property type="entry name" value="HAD-like_hydrolase_sf"/>
</dbReference>
<protein>
    <submittedName>
        <fullName evidence="1">HAD-IA family hydrolase</fullName>
    </submittedName>
</protein>
<dbReference type="InterPro" id="IPR023214">
    <property type="entry name" value="HAD_sf"/>
</dbReference>
<dbReference type="PANTHER" id="PTHR43434">
    <property type="entry name" value="PHOSPHOGLYCOLATE PHOSPHATASE"/>
    <property type="match status" value="1"/>
</dbReference>
<comment type="caution">
    <text evidence="1">The sequence shown here is derived from an EMBL/GenBank/DDBJ whole genome shotgun (WGS) entry which is preliminary data.</text>
</comment>
<dbReference type="SUPFAM" id="SSF56784">
    <property type="entry name" value="HAD-like"/>
    <property type="match status" value="1"/>
</dbReference>
<name>A0ABN0Y6K6_9CAUL</name>